<dbReference type="SUPFAM" id="SSF53474">
    <property type="entry name" value="alpha/beta-Hydrolases"/>
    <property type="match status" value="1"/>
</dbReference>
<dbReference type="EMBL" id="JABMIG020000500">
    <property type="protein sequence ID" value="KAL3776280.1"/>
    <property type="molecule type" value="Genomic_DNA"/>
</dbReference>
<evidence type="ECO:0000256" key="2">
    <source>
        <dbReference type="ARBA" id="ARBA00022801"/>
    </source>
</evidence>
<dbReference type="InterPro" id="IPR029058">
    <property type="entry name" value="AB_hydrolase_fold"/>
</dbReference>
<feature type="chain" id="PRO_5044769247" description="Phospholipase/carboxylesterase/thioesterase domain-containing protein" evidence="3">
    <location>
        <begin position="25"/>
        <end position="359"/>
    </location>
</feature>
<feature type="signal peptide" evidence="3">
    <location>
        <begin position="1"/>
        <end position="24"/>
    </location>
</feature>
<proteinExistence type="predicted"/>
<dbReference type="InterPro" id="IPR050955">
    <property type="entry name" value="Plant_Biomass_Hydrol_Est"/>
</dbReference>
<organism evidence="4 5">
    <name type="scientific">Cyclotella cryptica</name>
    <dbReference type="NCBI Taxonomy" id="29204"/>
    <lineage>
        <taxon>Eukaryota</taxon>
        <taxon>Sar</taxon>
        <taxon>Stramenopiles</taxon>
        <taxon>Ochrophyta</taxon>
        <taxon>Bacillariophyta</taxon>
        <taxon>Coscinodiscophyceae</taxon>
        <taxon>Thalassiosirophycidae</taxon>
        <taxon>Stephanodiscales</taxon>
        <taxon>Stephanodiscaceae</taxon>
        <taxon>Cyclotella</taxon>
    </lineage>
</organism>
<dbReference type="PANTHER" id="PTHR43037">
    <property type="entry name" value="UNNAMED PRODUCT-RELATED"/>
    <property type="match status" value="1"/>
</dbReference>
<keyword evidence="5" id="KW-1185">Reference proteome</keyword>
<dbReference type="Gene3D" id="3.40.50.1820">
    <property type="entry name" value="alpha/beta hydrolase"/>
    <property type="match status" value="1"/>
</dbReference>
<sequence length="359" mass="39928">MVAPLRLAWTSSITFTQLFGLSLAFDIGTQNGFKTKSTRDKLAMKVAPDETWSPPNFDPVVHRRNMFDEIMVLSSFVVPVARPTPSQASESPLLARPSIFEIQDPDTYSAVVYIPPQKKHNSQHPEIESWPLVVLLHGAGTNQHSALYEFTHSGTPTSPAGDHTQLPLFLLSNNQAPASLAENFVVVAPYVGKGKRGSLYDEPRGKVLAFLKWFRRWTEEQYSIIINPQKVSLFGFSEGATLAVELATTRTFHALILASYGFTGTLPTLAIERLQGIPIWVFHSIGDDVYNVECSNRLVESLLSYQSGMDVFSVGDRVKFTQLKPVDRAIVGNTGVSEHVRSVFRASTSEEVFSWLFHQ</sequence>
<evidence type="ECO:0008006" key="6">
    <source>
        <dbReference type="Google" id="ProtNLM"/>
    </source>
</evidence>
<dbReference type="AlphaFoldDB" id="A0ABD3NRG3"/>
<dbReference type="GO" id="GO:0016787">
    <property type="term" value="F:hydrolase activity"/>
    <property type="evidence" value="ECO:0007669"/>
    <property type="project" value="UniProtKB-KW"/>
</dbReference>
<evidence type="ECO:0000256" key="3">
    <source>
        <dbReference type="SAM" id="SignalP"/>
    </source>
</evidence>
<accession>A0ABD3NRG3</accession>
<keyword evidence="1 3" id="KW-0732">Signal</keyword>
<protein>
    <recommendedName>
        <fullName evidence="6">Phospholipase/carboxylesterase/thioesterase domain-containing protein</fullName>
    </recommendedName>
</protein>
<dbReference type="PANTHER" id="PTHR43037:SF5">
    <property type="entry name" value="FERULOYL ESTERASE"/>
    <property type="match status" value="1"/>
</dbReference>
<comment type="caution">
    <text evidence="4">The sequence shown here is derived from an EMBL/GenBank/DDBJ whole genome shotgun (WGS) entry which is preliminary data.</text>
</comment>
<evidence type="ECO:0000256" key="1">
    <source>
        <dbReference type="ARBA" id="ARBA00022729"/>
    </source>
</evidence>
<gene>
    <name evidence="4" type="ORF">HJC23_003150</name>
</gene>
<evidence type="ECO:0000313" key="4">
    <source>
        <dbReference type="EMBL" id="KAL3776280.1"/>
    </source>
</evidence>
<evidence type="ECO:0000313" key="5">
    <source>
        <dbReference type="Proteomes" id="UP001516023"/>
    </source>
</evidence>
<name>A0ABD3NRG3_9STRA</name>
<dbReference type="Proteomes" id="UP001516023">
    <property type="component" value="Unassembled WGS sequence"/>
</dbReference>
<reference evidence="4 5" key="1">
    <citation type="journal article" date="2020" name="G3 (Bethesda)">
        <title>Improved Reference Genome for Cyclotella cryptica CCMP332, a Model for Cell Wall Morphogenesis, Salinity Adaptation, and Lipid Production in Diatoms (Bacillariophyta).</title>
        <authorList>
            <person name="Roberts W.R."/>
            <person name="Downey K.M."/>
            <person name="Ruck E.C."/>
            <person name="Traller J.C."/>
            <person name="Alverson A.J."/>
        </authorList>
    </citation>
    <scope>NUCLEOTIDE SEQUENCE [LARGE SCALE GENOMIC DNA]</scope>
    <source>
        <strain evidence="4 5">CCMP332</strain>
    </source>
</reference>
<keyword evidence="2" id="KW-0378">Hydrolase</keyword>